<organism evidence="2 3">
    <name type="scientific">Phlyctema vagabunda</name>
    <dbReference type="NCBI Taxonomy" id="108571"/>
    <lineage>
        <taxon>Eukaryota</taxon>
        <taxon>Fungi</taxon>
        <taxon>Dikarya</taxon>
        <taxon>Ascomycota</taxon>
        <taxon>Pezizomycotina</taxon>
        <taxon>Leotiomycetes</taxon>
        <taxon>Helotiales</taxon>
        <taxon>Dermateaceae</taxon>
        <taxon>Phlyctema</taxon>
    </lineage>
</organism>
<protein>
    <submittedName>
        <fullName evidence="2">Uncharacterized protein</fullName>
    </submittedName>
</protein>
<reference evidence="2 3" key="1">
    <citation type="submission" date="2024-06" db="EMBL/GenBank/DDBJ databases">
        <title>Complete genome of Phlyctema vagabunda strain 19-DSS-EL-015.</title>
        <authorList>
            <person name="Fiorenzani C."/>
        </authorList>
    </citation>
    <scope>NUCLEOTIDE SEQUENCE [LARGE SCALE GENOMIC DNA]</scope>
    <source>
        <strain evidence="2 3">19-DSS-EL-015</strain>
    </source>
</reference>
<proteinExistence type="predicted"/>
<feature type="chain" id="PRO_5046855792" evidence="1">
    <location>
        <begin position="23"/>
        <end position="91"/>
    </location>
</feature>
<gene>
    <name evidence="2" type="ORF">PVAG01_10519</name>
</gene>
<evidence type="ECO:0000313" key="3">
    <source>
        <dbReference type="Proteomes" id="UP001629113"/>
    </source>
</evidence>
<accession>A0ABR4P2I1</accession>
<dbReference type="EMBL" id="JBFCZG010000010">
    <property type="protein sequence ID" value="KAL3417509.1"/>
    <property type="molecule type" value="Genomic_DNA"/>
</dbReference>
<dbReference type="Proteomes" id="UP001629113">
    <property type="component" value="Unassembled WGS sequence"/>
</dbReference>
<sequence length="91" mass="9190">MHAFKALASLAIFLGLASSVIAQNGLRGCIGGAINCKYQTGRCAKICTGGDGKVSSICECPNGPSDNPYIGAGCIDIIRAAGRHSCGDFGP</sequence>
<evidence type="ECO:0000256" key="1">
    <source>
        <dbReference type="SAM" id="SignalP"/>
    </source>
</evidence>
<evidence type="ECO:0000313" key="2">
    <source>
        <dbReference type="EMBL" id="KAL3417509.1"/>
    </source>
</evidence>
<keyword evidence="1" id="KW-0732">Signal</keyword>
<name>A0ABR4P2I1_9HELO</name>
<feature type="signal peptide" evidence="1">
    <location>
        <begin position="1"/>
        <end position="22"/>
    </location>
</feature>
<comment type="caution">
    <text evidence="2">The sequence shown here is derived from an EMBL/GenBank/DDBJ whole genome shotgun (WGS) entry which is preliminary data.</text>
</comment>
<keyword evidence="3" id="KW-1185">Reference proteome</keyword>